<reference evidence="1" key="2">
    <citation type="journal article" date="2015" name="Data Brief">
        <title>Shoot transcriptome of the giant reed, Arundo donax.</title>
        <authorList>
            <person name="Barrero R.A."/>
            <person name="Guerrero F.D."/>
            <person name="Moolhuijzen P."/>
            <person name="Goolsby J.A."/>
            <person name="Tidwell J."/>
            <person name="Bellgard S.E."/>
            <person name="Bellgard M.I."/>
        </authorList>
    </citation>
    <scope>NUCLEOTIDE SEQUENCE</scope>
    <source>
        <tissue evidence="1">Shoot tissue taken approximately 20 cm above the soil surface</tissue>
    </source>
</reference>
<reference evidence="1" key="1">
    <citation type="submission" date="2014-09" db="EMBL/GenBank/DDBJ databases">
        <authorList>
            <person name="Magalhaes I.L.F."/>
            <person name="Oliveira U."/>
            <person name="Santos F.R."/>
            <person name="Vidigal T.H.D.A."/>
            <person name="Brescovit A.D."/>
            <person name="Santos A.J."/>
        </authorList>
    </citation>
    <scope>NUCLEOTIDE SEQUENCE</scope>
    <source>
        <tissue evidence="1">Shoot tissue taken approximately 20 cm above the soil surface</tissue>
    </source>
</reference>
<proteinExistence type="predicted"/>
<accession>A0A0A9AGX2</accession>
<dbReference type="AlphaFoldDB" id="A0A0A9AGX2"/>
<dbReference type="EMBL" id="GBRH01247484">
    <property type="protein sequence ID" value="JAD50411.1"/>
    <property type="molecule type" value="Transcribed_RNA"/>
</dbReference>
<sequence>MVAPLCAKFREPLTSFSNLGCSGPEWGRATTEELATGFTGDDPGGFNITRDAEFNGALAAKAATAGGFLGAPTPNLEAPCEPWNSDIPLETIV</sequence>
<protein>
    <submittedName>
        <fullName evidence="1">Uncharacterized protein</fullName>
    </submittedName>
</protein>
<name>A0A0A9AGX2_ARUDO</name>
<organism evidence="1">
    <name type="scientific">Arundo donax</name>
    <name type="common">Giant reed</name>
    <name type="synonym">Donax arundinaceus</name>
    <dbReference type="NCBI Taxonomy" id="35708"/>
    <lineage>
        <taxon>Eukaryota</taxon>
        <taxon>Viridiplantae</taxon>
        <taxon>Streptophyta</taxon>
        <taxon>Embryophyta</taxon>
        <taxon>Tracheophyta</taxon>
        <taxon>Spermatophyta</taxon>
        <taxon>Magnoliopsida</taxon>
        <taxon>Liliopsida</taxon>
        <taxon>Poales</taxon>
        <taxon>Poaceae</taxon>
        <taxon>PACMAD clade</taxon>
        <taxon>Arundinoideae</taxon>
        <taxon>Arundineae</taxon>
        <taxon>Arundo</taxon>
    </lineage>
</organism>
<evidence type="ECO:0000313" key="1">
    <source>
        <dbReference type="EMBL" id="JAD50411.1"/>
    </source>
</evidence>